<organism evidence="1 2">
    <name type="scientific">Ixodes persulcatus</name>
    <name type="common">Taiga tick</name>
    <dbReference type="NCBI Taxonomy" id="34615"/>
    <lineage>
        <taxon>Eukaryota</taxon>
        <taxon>Metazoa</taxon>
        <taxon>Ecdysozoa</taxon>
        <taxon>Arthropoda</taxon>
        <taxon>Chelicerata</taxon>
        <taxon>Arachnida</taxon>
        <taxon>Acari</taxon>
        <taxon>Parasitiformes</taxon>
        <taxon>Ixodida</taxon>
        <taxon>Ixodoidea</taxon>
        <taxon>Ixodidae</taxon>
        <taxon>Ixodinae</taxon>
        <taxon>Ixodes</taxon>
    </lineage>
</organism>
<evidence type="ECO:0000313" key="2">
    <source>
        <dbReference type="Proteomes" id="UP000805193"/>
    </source>
</evidence>
<comment type="caution">
    <text evidence="1">The sequence shown here is derived from an EMBL/GenBank/DDBJ whole genome shotgun (WGS) entry which is preliminary data.</text>
</comment>
<sequence length="353" mass="37500">MIWKLQSDRRRINDLSVTTLLGVVIVYYSEKAGKVVSTFLSLVELTDSKALFIVDAVKICIAQFRIDLQRTVGIGTNNASVMVGVNNGSVSELKAEVPNLLLEPCKKRSNLEPELDGGRGRRRPGLRGGGNGDPLGGGAPTAVALIPARGQHGVWEHPVSGSLPPGHHLAPPVRRVQRSPRDPEQPRSAAPSPQGGARRHPSADSRRDGRHGVRSNPGQRLPPEPPRGHRHSPPWKPVSWGWGGPLPATKSTRHVATWTWQQGTGPPHGFVSWRGWSEQRRPRPGSRATSCPALSGPHGPGRDREAQGASMTPDPAAVYCEAAGSSVSTRSTTSANPSEPGPGARGGPPACPA</sequence>
<dbReference type="EMBL" id="JABSTQ010005657">
    <property type="protein sequence ID" value="KAG0438840.1"/>
    <property type="molecule type" value="Genomic_DNA"/>
</dbReference>
<evidence type="ECO:0000313" key="1">
    <source>
        <dbReference type="EMBL" id="KAG0438840.1"/>
    </source>
</evidence>
<proteinExistence type="predicted"/>
<name>A0AC60QTK0_IXOPE</name>
<dbReference type="Proteomes" id="UP000805193">
    <property type="component" value="Unassembled WGS sequence"/>
</dbReference>
<accession>A0AC60QTK0</accession>
<gene>
    <name evidence="1" type="ORF">HPB47_016848</name>
</gene>
<keyword evidence="2" id="KW-1185">Reference proteome</keyword>
<protein>
    <submittedName>
        <fullName evidence="1">Uncharacterized protein</fullName>
    </submittedName>
</protein>
<reference evidence="1 2" key="1">
    <citation type="journal article" date="2020" name="Cell">
        <title>Large-Scale Comparative Analyses of Tick Genomes Elucidate Their Genetic Diversity and Vector Capacities.</title>
        <authorList>
            <consortium name="Tick Genome and Microbiome Consortium (TIGMIC)"/>
            <person name="Jia N."/>
            <person name="Wang J."/>
            <person name="Shi W."/>
            <person name="Du L."/>
            <person name="Sun Y."/>
            <person name="Zhan W."/>
            <person name="Jiang J.F."/>
            <person name="Wang Q."/>
            <person name="Zhang B."/>
            <person name="Ji P."/>
            <person name="Bell-Sakyi L."/>
            <person name="Cui X.M."/>
            <person name="Yuan T.T."/>
            <person name="Jiang B.G."/>
            <person name="Yang W.F."/>
            <person name="Lam T.T."/>
            <person name="Chang Q.C."/>
            <person name="Ding S.J."/>
            <person name="Wang X.J."/>
            <person name="Zhu J.G."/>
            <person name="Ruan X.D."/>
            <person name="Zhao L."/>
            <person name="Wei J.T."/>
            <person name="Ye R.Z."/>
            <person name="Que T.C."/>
            <person name="Du C.H."/>
            <person name="Zhou Y.H."/>
            <person name="Cheng J.X."/>
            <person name="Dai P.F."/>
            <person name="Guo W.B."/>
            <person name="Han X.H."/>
            <person name="Huang E.J."/>
            <person name="Li L.F."/>
            <person name="Wei W."/>
            <person name="Gao Y.C."/>
            <person name="Liu J.Z."/>
            <person name="Shao H.Z."/>
            <person name="Wang X."/>
            <person name="Wang C.C."/>
            <person name="Yang T.C."/>
            <person name="Huo Q.B."/>
            <person name="Li W."/>
            <person name="Chen H.Y."/>
            <person name="Chen S.E."/>
            <person name="Zhou L.G."/>
            <person name="Ni X.B."/>
            <person name="Tian J.H."/>
            <person name="Sheng Y."/>
            <person name="Liu T."/>
            <person name="Pan Y.S."/>
            <person name="Xia L.Y."/>
            <person name="Li J."/>
            <person name="Zhao F."/>
            <person name="Cao W.C."/>
        </authorList>
    </citation>
    <scope>NUCLEOTIDE SEQUENCE [LARGE SCALE GENOMIC DNA]</scope>
    <source>
        <strain evidence="1">Iper-2018</strain>
    </source>
</reference>